<feature type="chain" id="PRO_5029480492" evidence="3">
    <location>
        <begin position="26"/>
        <end position="104"/>
    </location>
</feature>
<dbReference type="Pfam" id="PF02985">
    <property type="entry name" value="HEAT"/>
    <property type="match status" value="1"/>
</dbReference>
<evidence type="ECO:0000256" key="3">
    <source>
        <dbReference type="SAM" id="SignalP"/>
    </source>
</evidence>
<feature type="repeat" description="HEAT" evidence="2">
    <location>
        <begin position="33"/>
        <end position="71"/>
    </location>
</feature>
<accession>A0A7J9IVT8</accession>
<dbReference type="InterPro" id="IPR011989">
    <property type="entry name" value="ARM-like"/>
</dbReference>
<evidence type="ECO:0000313" key="4">
    <source>
        <dbReference type="EMBL" id="MBA0826239.1"/>
    </source>
</evidence>
<dbReference type="InterPro" id="IPR051023">
    <property type="entry name" value="PP2A_Regulatory_Subunit_A"/>
</dbReference>
<protein>
    <submittedName>
        <fullName evidence="4">Uncharacterized protein</fullName>
    </submittedName>
</protein>
<evidence type="ECO:0000256" key="1">
    <source>
        <dbReference type="ARBA" id="ARBA00022737"/>
    </source>
</evidence>
<dbReference type="InterPro" id="IPR000357">
    <property type="entry name" value="HEAT"/>
</dbReference>
<name>A0A7J9IVT8_9ROSI</name>
<feature type="signal peptide" evidence="3">
    <location>
        <begin position="1"/>
        <end position="25"/>
    </location>
</feature>
<evidence type="ECO:0000256" key="2">
    <source>
        <dbReference type="PROSITE-ProRule" id="PRU00103"/>
    </source>
</evidence>
<feature type="repeat" description="HEAT" evidence="2">
    <location>
        <begin position="72"/>
        <end position="104"/>
    </location>
</feature>
<dbReference type="InterPro" id="IPR016024">
    <property type="entry name" value="ARM-type_fold"/>
</dbReference>
<dbReference type="PROSITE" id="PS50077">
    <property type="entry name" value="HEAT_REPEAT"/>
    <property type="match status" value="2"/>
</dbReference>
<dbReference type="Gene3D" id="1.25.10.10">
    <property type="entry name" value="Leucine-rich Repeat Variant"/>
    <property type="match status" value="1"/>
</dbReference>
<dbReference type="EMBL" id="JABFAE010000004">
    <property type="protein sequence ID" value="MBA0826239.1"/>
    <property type="molecule type" value="Genomic_DNA"/>
</dbReference>
<reference evidence="4 5" key="1">
    <citation type="journal article" date="2019" name="Genome Biol. Evol.">
        <title>Insights into the evolution of the New World diploid cottons (Gossypium, subgenus Houzingenia) based on genome sequencing.</title>
        <authorList>
            <person name="Grover C.E."/>
            <person name="Arick M.A. 2nd"/>
            <person name="Thrash A."/>
            <person name="Conover J.L."/>
            <person name="Sanders W.S."/>
            <person name="Peterson D.G."/>
            <person name="Frelichowski J.E."/>
            <person name="Scheffler J.A."/>
            <person name="Scheffler B.E."/>
            <person name="Wendel J.F."/>
        </authorList>
    </citation>
    <scope>NUCLEOTIDE SEQUENCE [LARGE SCALE GENOMIC DNA]</scope>
    <source>
        <strain evidence="4">6</strain>
        <tissue evidence="4">Leaf</tissue>
    </source>
</reference>
<keyword evidence="3" id="KW-0732">Signal</keyword>
<dbReference type="GO" id="GO:0005634">
    <property type="term" value="C:nucleus"/>
    <property type="evidence" value="ECO:0007669"/>
    <property type="project" value="TreeGrafter"/>
</dbReference>
<keyword evidence="1" id="KW-0677">Repeat</keyword>
<dbReference type="InterPro" id="IPR021133">
    <property type="entry name" value="HEAT_type_2"/>
</dbReference>
<proteinExistence type="predicted"/>
<evidence type="ECO:0000313" key="5">
    <source>
        <dbReference type="Proteomes" id="UP000593575"/>
    </source>
</evidence>
<dbReference type="GO" id="GO:0005829">
    <property type="term" value="C:cytosol"/>
    <property type="evidence" value="ECO:0007669"/>
    <property type="project" value="TreeGrafter"/>
</dbReference>
<dbReference type="PANTHER" id="PTHR10648:SF4">
    <property type="entry name" value="PROTEIN PHOSPHATASE 2 (FORMERLY 2A), REGULATORY SUBUNIT A, BETA ISOFORM-RELATED"/>
    <property type="match status" value="1"/>
</dbReference>
<dbReference type="Proteomes" id="UP000593575">
    <property type="component" value="Unassembled WGS sequence"/>
</dbReference>
<gene>
    <name evidence="4" type="ORF">Goarm_011111</name>
</gene>
<comment type="caution">
    <text evidence="4">The sequence shown here is derived from an EMBL/GenBank/DDBJ whole genome shotgun (WGS) entry which is preliminary data.</text>
</comment>
<sequence>MINNPHYLHRMTILHSISLLAPVMGSDITCSKLLPVVINASKDRVPNIKFNVAKVLQSLIPIVDQSVVEKKIRPCLVELSEDPDVDVRFFASQALESSNQVMMS</sequence>
<organism evidence="4 5">
    <name type="scientific">Gossypium armourianum</name>
    <dbReference type="NCBI Taxonomy" id="34283"/>
    <lineage>
        <taxon>Eukaryota</taxon>
        <taxon>Viridiplantae</taxon>
        <taxon>Streptophyta</taxon>
        <taxon>Embryophyta</taxon>
        <taxon>Tracheophyta</taxon>
        <taxon>Spermatophyta</taxon>
        <taxon>Magnoliopsida</taxon>
        <taxon>eudicotyledons</taxon>
        <taxon>Gunneridae</taxon>
        <taxon>Pentapetalae</taxon>
        <taxon>rosids</taxon>
        <taxon>malvids</taxon>
        <taxon>Malvales</taxon>
        <taxon>Malvaceae</taxon>
        <taxon>Malvoideae</taxon>
        <taxon>Gossypium</taxon>
    </lineage>
</organism>
<keyword evidence="5" id="KW-1185">Reference proteome</keyword>
<dbReference type="AlphaFoldDB" id="A0A7J9IVT8"/>
<dbReference type="SUPFAM" id="SSF48371">
    <property type="entry name" value="ARM repeat"/>
    <property type="match status" value="1"/>
</dbReference>
<dbReference type="PANTHER" id="PTHR10648">
    <property type="entry name" value="SERINE/THREONINE-PROTEIN PHOSPHATASE PP2A 65 KDA REGULATORY SUBUNIT"/>
    <property type="match status" value="1"/>
</dbReference>
<dbReference type="GO" id="GO:0000159">
    <property type="term" value="C:protein phosphatase type 2A complex"/>
    <property type="evidence" value="ECO:0007669"/>
    <property type="project" value="TreeGrafter"/>
</dbReference>
<dbReference type="GO" id="GO:0019888">
    <property type="term" value="F:protein phosphatase regulator activity"/>
    <property type="evidence" value="ECO:0007669"/>
    <property type="project" value="TreeGrafter"/>
</dbReference>